<dbReference type="Pfam" id="PF14879">
    <property type="entry name" value="DUF4489"/>
    <property type="match status" value="1"/>
</dbReference>
<dbReference type="EMBL" id="JACSQZ010000020">
    <property type="protein sequence ID" value="MBD7914976.1"/>
    <property type="molecule type" value="Genomic_DNA"/>
</dbReference>
<evidence type="ECO:0000313" key="2">
    <source>
        <dbReference type="Proteomes" id="UP000640335"/>
    </source>
</evidence>
<dbReference type="Proteomes" id="UP000640335">
    <property type="component" value="Unassembled WGS sequence"/>
</dbReference>
<gene>
    <name evidence="1" type="ORF">H9660_07425</name>
</gene>
<proteinExistence type="predicted"/>
<dbReference type="RefSeq" id="WP_191749740.1">
    <property type="nucleotide sequence ID" value="NZ_JACSQZ010000020.1"/>
</dbReference>
<dbReference type="InterPro" id="IPR027972">
    <property type="entry name" value="DUF4489"/>
</dbReference>
<evidence type="ECO:0000313" key="1">
    <source>
        <dbReference type="EMBL" id="MBD7914976.1"/>
    </source>
</evidence>
<keyword evidence="2" id="KW-1185">Reference proteome</keyword>
<protein>
    <submittedName>
        <fullName evidence="1">DUF4489 domain-containing protein</fullName>
    </submittedName>
</protein>
<comment type="caution">
    <text evidence="1">The sequence shown here is derived from an EMBL/GenBank/DDBJ whole genome shotgun (WGS) entry which is preliminary data.</text>
</comment>
<sequence length="179" mass="18885">MNSMSRGYYDPCGKEKKREEEKCPTILKCGCPSTVQLPVVTTGTTNITIASLNLDTSCLCDPVVRISFSGAFTSTVSIVTGGISLQVYKQCKNQLTPTPVGPSWPVVGLVSTALALPGPVYPSFTICDNDSCFDECCTYTVVATISGVVGATAGAAFNNSSLNAIVTCQNSCNKCRRDK</sequence>
<organism evidence="1 2">
    <name type="scientific">Clostridium gallinarum</name>
    <dbReference type="NCBI Taxonomy" id="2762246"/>
    <lineage>
        <taxon>Bacteria</taxon>
        <taxon>Bacillati</taxon>
        <taxon>Bacillota</taxon>
        <taxon>Clostridia</taxon>
        <taxon>Eubacteriales</taxon>
        <taxon>Clostridiaceae</taxon>
        <taxon>Clostridium</taxon>
    </lineage>
</organism>
<accession>A0ABR8Q3I1</accession>
<reference evidence="1 2" key="1">
    <citation type="submission" date="2020-08" db="EMBL/GenBank/DDBJ databases">
        <title>A Genomic Blueprint of the Chicken Gut Microbiome.</title>
        <authorList>
            <person name="Gilroy R."/>
            <person name="Ravi A."/>
            <person name="Getino M."/>
            <person name="Pursley I."/>
            <person name="Horton D.L."/>
            <person name="Alikhan N.-F."/>
            <person name="Baker D."/>
            <person name="Gharbi K."/>
            <person name="Hall N."/>
            <person name="Watson M."/>
            <person name="Adriaenssens E.M."/>
            <person name="Foster-Nyarko E."/>
            <person name="Jarju S."/>
            <person name="Secka A."/>
            <person name="Antonio M."/>
            <person name="Oren A."/>
            <person name="Chaudhuri R."/>
            <person name="La Ragione R.M."/>
            <person name="Hildebrand F."/>
            <person name="Pallen M.J."/>
        </authorList>
    </citation>
    <scope>NUCLEOTIDE SEQUENCE [LARGE SCALE GENOMIC DNA]</scope>
    <source>
        <strain evidence="1 2">Sa3CUN1</strain>
    </source>
</reference>
<name>A0ABR8Q3I1_9CLOT</name>